<comment type="caution">
    <text evidence="2">The sequence shown here is derived from an EMBL/GenBank/DDBJ whole genome shotgun (WGS) entry which is preliminary data.</text>
</comment>
<keyword evidence="3" id="KW-1185">Reference proteome</keyword>
<reference evidence="2" key="1">
    <citation type="submission" date="2023-05" db="EMBL/GenBank/DDBJ databases">
        <title>Nepenthes gracilis genome sequencing.</title>
        <authorList>
            <person name="Fukushima K."/>
        </authorList>
    </citation>
    <scope>NUCLEOTIDE SEQUENCE</scope>
    <source>
        <strain evidence="2">SING2019-196</strain>
    </source>
</reference>
<feature type="compositionally biased region" description="Basic and acidic residues" evidence="1">
    <location>
        <begin position="51"/>
        <end position="62"/>
    </location>
</feature>
<evidence type="ECO:0000313" key="3">
    <source>
        <dbReference type="Proteomes" id="UP001279734"/>
    </source>
</evidence>
<dbReference type="AlphaFoldDB" id="A0AAD3Y7B3"/>
<proteinExistence type="predicted"/>
<accession>A0AAD3Y7B3</accession>
<dbReference type="Proteomes" id="UP001279734">
    <property type="component" value="Unassembled WGS sequence"/>
</dbReference>
<evidence type="ECO:0000256" key="1">
    <source>
        <dbReference type="SAM" id="MobiDB-lite"/>
    </source>
</evidence>
<sequence length="70" mass="8271">MREKRNTIDPVLRGLKVIASSIELLNFGGFNRPEQRVDLMRRVDFAIVNGKEKQNENAAEKQRQKRREKF</sequence>
<organism evidence="2 3">
    <name type="scientific">Nepenthes gracilis</name>
    <name type="common">Slender pitcher plant</name>
    <dbReference type="NCBI Taxonomy" id="150966"/>
    <lineage>
        <taxon>Eukaryota</taxon>
        <taxon>Viridiplantae</taxon>
        <taxon>Streptophyta</taxon>
        <taxon>Embryophyta</taxon>
        <taxon>Tracheophyta</taxon>
        <taxon>Spermatophyta</taxon>
        <taxon>Magnoliopsida</taxon>
        <taxon>eudicotyledons</taxon>
        <taxon>Gunneridae</taxon>
        <taxon>Pentapetalae</taxon>
        <taxon>Caryophyllales</taxon>
        <taxon>Nepenthaceae</taxon>
        <taxon>Nepenthes</taxon>
    </lineage>
</organism>
<gene>
    <name evidence="2" type="ORF">Nepgr_031978</name>
</gene>
<protein>
    <submittedName>
        <fullName evidence="2">Uncharacterized protein</fullName>
    </submittedName>
</protein>
<dbReference type="EMBL" id="BSYO01000037">
    <property type="protein sequence ID" value="GMH30135.1"/>
    <property type="molecule type" value="Genomic_DNA"/>
</dbReference>
<evidence type="ECO:0000313" key="2">
    <source>
        <dbReference type="EMBL" id="GMH30135.1"/>
    </source>
</evidence>
<name>A0AAD3Y7B3_NEPGR</name>
<feature type="region of interest" description="Disordered" evidence="1">
    <location>
        <begin position="51"/>
        <end position="70"/>
    </location>
</feature>